<evidence type="ECO:0008006" key="23">
    <source>
        <dbReference type="Google" id="ProtNLM"/>
    </source>
</evidence>
<keyword evidence="17" id="KW-1133">Transmembrane helix</keyword>
<feature type="compositionally biased region" description="Acidic residues" evidence="16">
    <location>
        <begin position="805"/>
        <end position="816"/>
    </location>
</feature>
<dbReference type="InterPro" id="IPR024548">
    <property type="entry name" value="Cu2_monoox_C"/>
</dbReference>
<keyword evidence="13" id="KW-0186">Copper</keyword>
<dbReference type="Pfam" id="PF03712">
    <property type="entry name" value="Cu2_monoox_C"/>
    <property type="match status" value="1"/>
</dbReference>
<keyword evidence="8 14" id="KW-1015">Disulfide bond</keyword>
<evidence type="ECO:0000256" key="15">
    <source>
        <dbReference type="PROSITE-ProRule" id="PRU00504"/>
    </source>
</evidence>
<comment type="similarity">
    <text evidence="3">In the C-terminal section; belongs to the peptidyl-alpha-hydroxyglycine alpha-amidating lyase family.</text>
</comment>
<evidence type="ECO:0000256" key="7">
    <source>
        <dbReference type="ARBA" id="ARBA00022737"/>
    </source>
</evidence>
<comment type="cofactor">
    <cofactor evidence="13">
        <name>Cu(2+)</name>
        <dbReference type="ChEBI" id="CHEBI:29036"/>
    </cofactor>
    <text evidence="13">Binds 2 Cu(2+) ions per subunit.</text>
</comment>
<comment type="similarity">
    <text evidence="4">In the N-terminal section; belongs to the copper type II ascorbate-dependent monooxygenase family.</text>
</comment>
<feature type="chain" id="PRO_5042278347" description="Peptidylglycine monooxygenase" evidence="18">
    <location>
        <begin position="25"/>
        <end position="966"/>
    </location>
</feature>
<evidence type="ECO:0000256" key="11">
    <source>
        <dbReference type="ARBA" id="ARBA00023268"/>
    </source>
</evidence>
<comment type="cofactor">
    <cofactor evidence="2">
        <name>Zn(2+)</name>
        <dbReference type="ChEBI" id="CHEBI:29105"/>
    </cofactor>
</comment>
<comment type="caution">
    <text evidence="21">The sequence shown here is derived from an EMBL/GenBank/DDBJ whole genome shotgun (WGS) entry which is preliminary data.</text>
</comment>
<dbReference type="Pfam" id="PF01436">
    <property type="entry name" value="NHL"/>
    <property type="match status" value="1"/>
</dbReference>
<keyword evidence="6 18" id="KW-0732">Signal</keyword>
<feature type="compositionally biased region" description="Pro residues" evidence="16">
    <location>
        <begin position="324"/>
        <end position="334"/>
    </location>
</feature>
<dbReference type="Gene3D" id="2.60.120.230">
    <property type="match status" value="1"/>
</dbReference>
<dbReference type="InterPro" id="IPR036939">
    <property type="entry name" value="Cu2_ascorb_mOase_N_sf"/>
</dbReference>
<dbReference type="InterPro" id="IPR000323">
    <property type="entry name" value="Cu2_ascorb_mOase_N"/>
</dbReference>
<dbReference type="GO" id="GO:0016020">
    <property type="term" value="C:membrane"/>
    <property type="evidence" value="ECO:0007669"/>
    <property type="project" value="InterPro"/>
</dbReference>
<feature type="binding site" evidence="13">
    <location>
        <position position="212"/>
    </location>
    <ligand>
        <name>Cu(2+)</name>
        <dbReference type="ChEBI" id="CHEBI:29036"/>
        <label>1</label>
        <note>catalytic</note>
    </ligand>
</feature>
<dbReference type="InterPro" id="IPR008977">
    <property type="entry name" value="PHM/PNGase_F_dom_sf"/>
</dbReference>
<sequence>MEIQSRVQLVVAIIALLFAASAHAHHIEYNITVPPYEVKDEDAYVCVSGILPPNPHKLIGVIPRARQEVVHHILLYGCAEPHLTPRNSSDVTVWRCDMQPVCNGPSSTVLYGWGRNAPELHLPEGVGFSVGERTGIKYIVAQVHYLALRPPGDHSGVTLLLKPHAVPYAAGLMSYASWFQIPPGKPSHLIQNSCCFKSHQPLTMFAVRVHTHTMGRQVYMTRRAWNGTVGEVLISRDPQLPQSFVPTPRHTLAPGDRLTVTCDFDSSDKTAVVEAGPTHNHEMCNMYVMVYGKTPYMTMCDDDRLDIREDSPGALPRRATLLPDPSPFWQPPRPQGGGSGGSSSSKGGISTAPYGEATGVATGPDGSLWVLYRGSRMWREDTFDPDTNRIKSKAPVPEPVVVQLDPDTGAVLRRWGGGVFYLPHSIAVDVEGNVWVTDVGRHQVLKFTPEGQLLMSVGKELTPGSGSGQFCKPTQVSVLRDGSFLVADGYCNTRAVWFDRQGKYIAESAPLPPVVHSLLADECEGLVYVGSRESAEVRALSLDPKTPLKLKATYDMKAAGHGMVWSLRFGPYGEQLALTWKEGETARLVNVRFPAIFWPLPDSSRLAPHDFLLGAAPLELTGSGDRLFAVYVAPVGAACEGEEEGEEGGPAPGAGCGALRKYVVVPAGWRLPDAASLAAAHAASKEVHPGDAVLLNNTQQQPATTTSSSTSTTVASGGSSSSSSAAAAAAAPSGTKAAGADTATVKGGGTAASKDGAKEEASKEEEEEEEVVNVADDYEEDVAGDVVGAADYEAAVEEKEKREEEEQVEEAEREADYEEAFTGVRPNITSAAVLAAEKAQQAEEEAVQAGEERFEVLMTDKETSKRFTSTKGWALALAAVMAVVMAAAVVHFSRTVMKDFSMPWSRSRRGGAAGGGGGLSGAPTAVASVVPGGAVSKGSGGGGKGRVAAAEVEAARERERLLRSEP</sequence>
<feature type="region of interest" description="Disordered" evidence="16">
    <location>
        <begin position="797"/>
        <end position="816"/>
    </location>
</feature>
<dbReference type="GO" id="GO:0004598">
    <property type="term" value="F:peptidylamidoglycolate lyase activity"/>
    <property type="evidence" value="ECO:0007669"/>
    <property type="project" value="UniProtKB-EC"/>
</dbReference>
<evidence type="ECO:0000256" key="4">
    <source>
        <dbReference type="ARBA" id="ARBA00010263"/>
    </source>
</evidence>
<keyword evidence="17" id="KW-0812">Transmembrane</keyword>
<evidence type="ECO:0000256" key="18">
    <source>
        <dbReference type="SAM" id="SignalP"/>
    </source>
</evidence>
<organism evidence="21 22">
    <name type="scientific">Astrephomene gubernaculifera</name>
    <dbReference type="NCBI Taxonomy" id="47775"/>
    <lineage>
        <taxon>Eukaryota</taxon>
        <taxon>Viridiplantae</taxon>
        <taxon>Chlorophyta</taxon>
        <taxon>core chlorophytes</taxon>
        <taxon>Chlorophyceae</taxon>
        <taxon>CS clade</taxon>
        <taxon>Chlamydomonadales</taxon>
        <taxon>Astrephomenaceae</taxon>
        <taxon>Astrephomene</taxon>
    </lineage>
</organism>
<dbReference type="AlphaFoldDB" id="A0AAD3HSJ0"/>
<dbReference type="Gene3D" id="2.120.10.30">
    <property type="entry name" value="TolB, C-terminal domain"/>
    <property type="match status" value="1"/>
</dbReference>
<keyword evidence="11" id="KW-0511">Multifunctional enzyme</keyword>
<dbReference type="GO" id="GO:0006518">
    <property type="term" value="P:peptide metabolic process"/>
    <property type="evidence" value="ECO:0007669"/>
    <property type="project" value="InterPro"/>
</dbReference>
<feature type="disulfide bond" evidence="14">
    <location>
        <begin position="46"/>
        <end position="96"/>
    </location>
</feature>
<dbReference type="InterPro" id="IPR014784">
    <property type="entry name" value="Cu2_ascorb_mOase-like_C"/>
</dbReference>
<feature type="domain" description="Copper type II ascorbate-dependent monooxygenase N-terminal" evidence="19">
    <location>
        <begin position="36"/>
        <end position="145"/>
    </location>
</feature>
<evidence type="ECO:0000256" key="6">
    <source>
        <dbReference type="ARBA" id="ARBA00022729"/>
    </source>
</evidence>
<feature type="disulfide bond" evidence="14">
    <location>
        <begin position="262"/>
        <end position="284"/>
    </location>
</feature>
<feature type="region of interest" description="Disordered" evidence="16">
    <location>
        <begin position="308"/>
        <end position="358"/>
    </location>
</feature>
<comment type="catalytic activity">
    <reaction evidence="1">
        <text>a [peptide]-C-terminal (2S)-2-hydroxyglycine = a [peptide]-C-terminal amide + glyoxylate</text>
        <dbReference type="Rhea" id="RHEA:20924"/>
        <dbReference type="Rhea" id="RHEA-COMP:13485"/>
        <dbReference type="Rhea" id="RHEA-COMP:15321"/>
        <dbReference type="ChEBI" id="CHEBI:36655"/>
        <dbReference type="ChEBI" id="CHEBI:137001"/>
        <dbReference type="ChEBI" id="CHEBI:142768"/>
        <dbReference type="EC" id="4.3.2.5"/>
    </reaction>
</comment>
<feature type="region of interest" description="Disordered" evidence="16">
    <location>
        <begin position="934"/>
        <end position="966"/>
    </location>
</feature>
<feature type="compositionally biased region" description="Basic and acidic residues" evidence="16">
    <location>
        <begin position="953"/>
        <end position="966"/>
    </location>
</feature>
<dbReference type="PANTHER" id="PTHR10680">
    <property type="entry name" value="PEPTIDYL-GLYCINE ALPHA-AMIDATING MONOOXYGENASE"/>
    <property type="match status" value="1"/>
</dbReference>
<feature type="repeat" description="NHL" evidence="15">
    <location>
        <begin position="409"/>
        <end position="450"/>
    </location>
</feature>
<keyword evidence="5 13" id="KW-0479">Metal-binding</keyword>
<accession>A0AAD3HSJ0</accession>
<feature type="signal peptide" evidence="18">
    <location>
        <begin position="1"/>
        <end position="24"/>
    </location>
</feature>
<proteinExistence type="inferred from homology"/>
<comment type="catalytic activity">
    <reaction evidence="12">
        <text>a [peptide]-C-terminal glycine + 2 L-ascorbate + O2 = a [peptide]-C-terminal (2S)-2-hydroxyglycine + 2 monodehydro-L-ascorbate radical + H2O</text>
        <dbReference type="Rhea" id="RHEA:21452"/>
        <dbReference type="Rhea" id="RHEA-COMP:13486"/>
        <dbReference type="Rhea" id="RHEA-COMP:15321"/>
        <dbReference type="ChEBI" id="CHEBI:15377"/>
        <dbReference type="ChEBI" id="CHEBI:15379"/>
        <dbReference type="ChEBI" id="CHEBI:38290"/>
        <dbReference type="ChEBI" id="CHEBI:59513"/>
        <dbReference type="ChEBI" id="CHEBI:137000"/>
        <dbReference type="ChEBI" id="CHEBI:142768"/>
        <dbReference type="EC" id="1.14.17.3"/>
    </reaction>
</comment>
<protein>
    <recommendedName>
        <fullName evidence="23">Peptidylglycine monooxygenase</fullName>
    </recommendedName>
</protein>
<evidence type="ECO:0000256" key="17">
    <source>
        <dbReference type="SAM" id="Phobius"/>
    </source>
</evidence>
<feature type="binding site" evidence="13">
    <location>
        <position position="210"/>
    </location>
    <ligand>
        <name>Cu(2+)</name>
        <dbReference type="ChEBI" id="CHEBI:29036"/>
        <label>1</label>
        <note>catalytic</note>
    </ligand>
</feature>
<keyword evidence="17" id="KW-0472">Membrane</keyword>
<evidence type="ECO:0000256" key="10">
    <source>
        <dbReference type="ARBA" id="ARBA00023239"/>
    </source>
</evidence>
<dbReference type="GO" id="GO:0004504">
    <property type="term" value="F:peptidylglycine monooxygenase activity"/>
    <property type="evidence" value="ECO:0007669"/>
    <property type="project" value="UniProtKB-EC"/>
</dbReference>
<feature type="transmembrane region" description="Helical" evidence="17">
    <location>
        <begin position="873"/>
        <end position="892"/>
    </location>
</feature>
<reference evidence="21 22" key="1">
    <citation type="journal article" date="2021" name="Sci. Rep.">
        <title>Genome sequencing of the multicellular alga Astrephomene provides insights into convergent evolution of germ-soma differentiation.</title>
        <authorList>
            <person name="Yamashita S."/>
            <person name="Yamamoto K."/>
            <person name="Matsuzaki R."/>
            <person name="Suzuki S."/>
            <person name="Yamaguchi H."/>
            <person name="Hirooka S."/>
            <person name="Minakuchi Y."/>
            <person name="Miyagishima S."/>
            <person name="Kawachi M."/>
            <person name="Toyoda A."/>
            <person name="Nozaki H."/>
        </authorList>
    </citation>
    <scope>NUCLEOTIDE SEQUENCE [LARGE SCALE GENOMIC DNA]</scope>
    <source>
        <strain evidence="21 22">NIES-4017</strain>
    </source>
</reference>
<evidence type="ECO:0000256" key="14">
    <source>
        <dbReference type="PIRSR" id="PIRSR600720-3"/>
    </source>
</evidence>
<dbReference type="Gene3D" id="2.60.120.310">
    <property type="entry name" value="Copper type II, ascorbate-dependent monooxygenase, N-terminal domain"/>
    <property type="match status" value="1"/>
</dbReference>
<evidence type="ECO:0000313" key="21">
    <source>
        <dbReference type="EMBL" id="GFR52234.1"/>
    </source>
</evidence>
<dbReference type="Proteomes" id="UP001054857">
    <property type="component" value="Unassembled WGS sequence"/>
</dbReference>
<evidence type="ECO:0000256" key="16">
    <source>
        <dbReference type="SAM" id="MobiDB-lite"/>
    </source>
</evidence>
<feature type="compositionally biased region" description="Acidic residues" evidence="16">
    <location>
        <begin position="762"/>
        <end position="782"/>
    </location>
</feature>
<feature type="binding site" evidence="13">
    <location>
        <position position="72"/>
    </location>
    <ligand>
        <name>Cu(2+)</name>
        <dbReference type="ChEBI" id="CHEBI:29036"/>
        <label>1</label>
        <note>catalytic</note>
    </ligand>
</feature>
<evidence type="ECO:0000256" key="12">
    <source>
        <dbReference type="ARBA" id="ARBA00048431"/>
    </source>
</evidence>
<evidence type="ECO:0000256" key="13">
    <source>
        <dbReference type="PIRSR" id="PIRSR600720-2"/>
    </source>
</evidence>
<feature type="binding site" evidence="13">
    <location>
        <position position="144"/>
    </location>
    <ligand>
        <name>Cu(2+)</name>
        <dbReference type="ChEBI" id="CHEBI:29036"/>
        <label>1</label>
        <note>catalytic</note>
    </ligand>
</feature>
<dbReference type="PROSITE" id="PS51125">
    <property type="entry name" value="NHL"/>
    <property type="match status" value="1"/>
</dbReference>
<keyword evidence="9" id="KW-0325">Glycoprotein</keyword>
<feature type="disulfide bond" evidence="14">
    <location>
        <begin position="78"/>
        <end position="102"/>
    </location>
</feature>
<evidence type="ECO:0000256" key="9">
    <source>
        <dbReference type="ARBA" id="ARBA00023180"/>
    </source>
</evidence>
<dbReference type="SUPFAM" id="SSF63829">
    <property type="entry name" value="Calcium-dependent phosphotriesterase"/>
    <property type="match status" value="1"/>
</dbReference>
<feature type="domain" description="Copper type II ascorbate-dependent monooxygenase C-terminal" evidence="20">
    <location>
        <begin position="175"/>
        <end position="300"/>
    </location>
</feature>
<evidence type="ECO:0000259" key="20">
    <source>
        <dbReference type="Pfam" id="PF03712"/>
    </source>
</evidence>
<feature type="binding site" evidence="13">
    <location>
        <position position="283"/>
    </location>
    <ligand>
        <name>Cu(2+)</name>
        <dbReference type="ChEBI" id="CHEBI:29036"/>
        <label>1</label>
        <note>catalytic</note>
    </ligand>
</feature>
<dbReference type="Pfam" id="PF01082">
    <property type="entry name" value="Cu2_monooxygen"/>
    <property type="match status" value="1"/>
</dbReference>
<keyword evidence="7" id="KW-0677">Repeat</keyword>
<dbReference type="PANTHER" id="PTHR10680:SF14">
    <property type="entry name" value="PEPTIDYL-GLYCINE ALPHA-AMIDATING MONOOXYGENASE"/>
    <property type="match status" value="1"/>
</dbReference>
<dbReference type="SUPFAM" id="SSF49742">
    <property type="entry name" value="PHM/PNGase F"/>
    <property type="match status" value="2"/>
</dbReference>
<evidence type="ECO:0000256" key="2">
    <source>
        <dbReference type="ARBA" id="ARBA00001947"/>
    </source>
</evidence>
<feature type="region of interest" description="Disordered" evidence="16">
    <location>
        <begin position="699"/>
        <end position="782"/>
    </location>
</feature>
<evidence type="ECO:0000256" key="1">
    <source>
        <dbReference type="ARBA" id="ARBA00000686"/>
    </source>
</evidence>
<dbReference type="EMBL" id="BMAR01000060">
    <property type="protein sequence ID" value="GFR52234.1"/>
    <property type="molecule type" value="Genomic_DNA"/>
</dbReference>
<evidence type="ECO:0000259" key="19">
    <source>
        <dbReference type="Pfam" id="PF01082"/>
    </source>
</evidence>
<evidence type="ECO:0000256" key="8">
    <source>
        <dbReference type="ARBA" id="ARBA00023157"/>
    </source>
</evidence>
<evidence type="ECO:0000256" key="5">
    <source>
        <dbReference type="ARBA" id="ARBA00022723"/>
    </source>
</evidence>
<name>A0AAD3HSJ0_9CHLO</name>
<keyword evidence="10" id="KW-0456">Lyase</keyword>
<gene>
    <name evidence="21" type="ORF">Agub_g14767</name>
</gene>
<keyword evidence="22" id="KW-1185">Reference proteome</keyword>
<evidence type="ECO:0000256" key="3">
    <source>
        <dbReference type="ARBA" id="ARBA00006026"/>
    </source>
</evidence>
<dbReference type="InterPro" id="IPR001258">
    <property type="entry name" value="NHL_repeat"/>
</dbReference>
<dbReference type="PRINTS" id="PR00790">
    <property type="entry name" value="PAMONOXGNASE"/>
</dbReference>
<dbReference type="GO" id="GO:0005507">
    <property type="term" value="F:copper ion binding"/>
    <property type="evidence" value="ECO:0007669"/>
    <property type="project" value="InterPro"/>
</dbReference>
<dbReference type="InterPro" id="IPR011042">
    <property type="entry name" value="6-blade_b-propeller_TolB-like"/>
</dbReference>
<feature type="compositionally biased region" description="Low complexity" evidence="16">
    <location>
        <begin position="703"/>
        <end position="740"/>
    </location>
</feature>
<dbReference type="InterPro" id="IPR000720">
    <property type="entry name" value="PHM/PAL"/>
</dbReference>
<feature type="binding site" evidence="13">
    <location>
        <position position="71"/>
    </location>
    <ligand>
        <name>Cu(2+)</name>
        <dbReference type="ChEBI" id="CHEBI:29036"/>
        <label>1</label>
        <note>catalytic</note>
    </ligand>
</feature>
<evidence type="ECO:0000313" key="22">
    <source>
        <dbReference type="Proteomes" id="UP001054857"/>
    </source>
</evidence>